<reference evidence="7 8" key="1">
    <citation type="journal article" date="2008" name="Nature">
        <title>The genome of the model beetle and pest Tribolium castaneum.</title>
        <authorList>
            <consortium name="Tribolium Genome Sequencing Consortium"/>
            <person name="Richards S."/>
            <person name="Gibbs R.A."/>
            <person name="Weinstock G.M."/>
            <person name="Brown S.J."/>
            <person name="Denell R."/>
            <person name="Beeman R.W."/>
            <person name="Gibbs R."/>
            <person name="Beeman R.W."/>
            <person name="Brown S.J."/>
            <person name="Bucher G."/>
            <person name="Friedrich M."/>
            <person name="Grimmelikhuijzen C.J."/>
            <person name="Klingler M."/>
            <person name="Lorenzen M."/>
            <person name="Richards S."/>
            <person name="Roth S."/>
            <person name="Schroder R."/>
            <person name="Tautz D."/>
            <person name="Zdobnov E.M."/>
            <person name="Muzny D."/>
            <person name="Gibbs R.A."/>
            <person name="Weinstock G.M."/>
            <person name="Attaway T."/>
            <person name="Bell S."/>
            <person name="Buhay C.J."/>
            <person name="Chandrabose M.N."/>
            <person name="Chavez D."/>
            <person name="Clerk-Blankenburg K.P."/>
            <person name="Cree A."/>
            <person name="Dao M."/>
            <person name="Davis C."/>
            <person name="Chacko J."/>
            <person name="Dinh H."/>
            <person name="Dugan-Rocha S."/>
            <person name="Fowler G."/>
            <person name="Garner T.T."/>
            <person name="Garnes J."/>
            <person name="Gnirke A."/>
            <person name="Hawes A."/>
            <person name="Hernandez J."/>
            <person name="Hines S."/>
            <person name="Holder M."/>
            <person name="Hume J."/>
            <person name="Jhangiani S.N."/>
            <person name="Joshi V."/>
            <person name="Khan Z.M."/>
            <person name="Jackson L."/>
            <person name="Kovar C."/>
            <person name="Kowis A."/>
            <person name="Lee S."/>
            <person name="Lewis L.R."/>
            <person name="Margolis J."/>
            <person name="Morgan M."/>
            <person name="Nazareth L.V."/>
            <person name="Nguyen N."/>
            <person name="Okwuonu G."/>
            <person name="Parker D."/>
            <person name="Richards S."/>
            <person name="Ruiz S.J."/>
            <person name="Santibanez J."/>
            <person name="Savard J."/>
            <person name="Scherer S.E."/>
            <person name="Schneider B."/>
            <person name="Sodergren E."/>
            <person name="Tautz D."/>
            <person name="Vattahil S."/>
            <person name="Villasana D."/>
            <person name="White C.S."/>
            <person name="Wright R."/>
            <person name="Park Y."/>
            <person name="Beeman R.W."/>
            <person name="Lord J."/>
            <person name="Oppert B."/>
            <person name="Lorenzen M."/>
            <person name="Brown S."/>
            <person name="Wang L."/>
            <person name="Savard J."/>
            <person name="Tautz D."/>
            <person name="Richards S."/>
            <person name="Weinstock G."/>
            <person name="Gibbs R.A."/>
            <person name="Liu Y."/>
            <person name="Worley K."/>
            <person name="Weinstock G."/>
            <person name="Elsik C.G."/>
            <person name="Reese J.T."/>
            <person name="Elhaik E."/>
            <person name="Landan G."/>
            <person name="Graur D."/>
            <person name="Arensburger P."/>
            <person name="Atkinson P."/>
            <person name="Beeman R.W."/>
            <person name="Beidler J."/>
            <person name="Brown S.J."/>
            <person name="Demuth J.P."/>
            <person name="Drury D.W."/>
            <person name="Du Y.Z."/>
            <person name="Fujiwara H."/>
            <person name="Lorenzen M."/>
            <person name="Maselli V."/>
            <person name="Osanai M."/>
            <person name="Park Y."/>
            <person name="Robertson H.M."/>
            <person name="Tu Z."/>
            <person name="Wang J.J."/>
            <person name="Wang S."/>
            <person name="Richards S."/>
            <person name="Song H."/>
            <person name="Zhang L."/>
            <person name="Sodergren E."/>
            <person name="Werner D."/>
            <person name="Stanke M."/>
            <person name="Morgenstern B."/>
            <person name="Solovyev V."/>
            <person name="Kosarev P."/>
            <person name="Brown G."/>
            <person name="Chen H.C."/>
            <person name="Ermolaeva O."/>
            <person name="Hlavina W."/>
            <person name="Kapustin Y."/>
            <person name="Kiryutin B."/>
            <person name="Kitts P."/>
            <person name="Maglott D."/>
            <person name="Pruitt K."/>
            <person name="Sapojnikov V."/>
            <person name="Souvorov A."/>
            <person name="Mackey A.J."/>
            <person name="Waterhouse R.M."/>
            <person name="Wyder S."/>
            <person name="Zdobnov E.M."/>
            <person name="Zdobnov E.M."/>
            <person name="Wyder S."/>
            <person name="Kriventseva E.V."/>
            <person name="Kadowaki T."/>
            <person name="Bork P."/>
            <person name="Aranda M."/>
            <person name="Bao R."/>
            <person name="Beermann A."/>
            <person name="Berns N."/>
            <person name="Bolognesi R."/>
            <person name="Bonneton F."/>
            <person name="Bopp D."/>
            <person name="Brown S.J."/>
            <person name="Bucher G."/>
            <person name="Butts T."/>
            <person name="Chaumot A."/>
            <person name="Denell R.E."/>
            <person name="Ferrier D.E."/>
            <person name="Friedrich M."/>
            <person name="Gordon C.M."/>
            <person name="Jindra M."/>
            <person name="Klingler M."/>
            <person name="Lan Q."/>
            <person name="Lattorff H.M."/>
            <person name="Laudet V."/>
            <person name="von Levetsow C."/>
            <person name="Liu Z."/>
            <person name="Lutz R."/>
            <person name="Lynch J.A."/>
            <person name="da Fonseca R.N."/>
            <person name="Posnien N."/>
            <person name="Reuter R."/>
            <person name="Roth S."/>
            <person name="Savard J."/>
            <person name="Schinko J.B."/>
            <person name="Schmitt C."/>
            <person name="Schoppmeier M."/>
            <person name="Schroder R."/>
            <person name="Shippy T.D."/>
            <person name="Simonnet F."/>
            <person name="Marques-Souza H."/>
            <person name="Tautz D."/>
            <person name="Tomoyasu Y."/>
            <person name="Trauner J."/>
            <person name="Van der Zee M."/>
            <person name="Vervoort M."/>
            <person name="Wittkopp N."/>
            <person name="Wimmer E.A."/>
            <person name="Yang X."/>
            <person name="Jones A.K."/>
            <person name="Sattelle D.B."/>
            <person name="Ebert P.R."/>
            <person name="Nelson D."/>
            <person name="Scott J.G."/>
            <person name="Beeman R.W."/>
            <person name="Muthukrishnan S."/>
            <person name="Kramer K.J."/>
            <person name="Arakane Y."/>
            <person name="Beeman R.W."/>
            <person name="Zhu Q."/>
            <person name="Hogenkamp D."/>
            <person name="Dixit R."/>
            <person name="Oppert B."/>
            <person name="Jiang H."/>
            <person name="Zou Z."/>
            <person name="Marshall J."/>
            <person name="Elpidina E."/>
            <person name="Vinokurov K."/>
            <person name="Oppert C."/>
            <person name="Zou Z."/>
            <person name="Evans J."/>
            <person name="Lu Z."/>
            <person name="Zhao P."/>
            <person name="Sumathipala N."/>
            <person name="Altincicek B."/>
            <person name="Vilcinskas A."/>
            <person name="Williams M."/>
            <person name="Hultmark D."/>
            <person name="Hetru C."/>
            <person name="Jiang H."/>
            <person name="Grimmelikhuijzen C.J."/>
            <person name="Hauser F."/>
            <person name="Cazzamali G."/>
            <person name="Williamson M."/>
            <person name="Park Y."/>
            <person name="Li B."/>
            <person name="Tanaka Y."/>
            <person name="Predel R."/>
            <person name="Neupert S."/>
            <person name="Schachtner J."/>
            <person name="Verleyen P."/>
            <person name="Raible F."/>
            <person name="Bork P."/>
            <person name="Friedrich M."/>
            <person name="Walden K.K."/>
            <person name="Robertson H.M."/>
            <person name="Angeli S."/>
            <person name="Foret S."/>
            <person name="Bucher G."/>
            <person name="Schuetz S."/>
            <person name="Maleszka R."/>
            <person name="Wimmer E.A."/>
            <person name="Beeman R.W."/>
            <person name="Lorenzen M."/>
            <person name="Tomoyasu Y."/>
            <person name="Miller S.C."/>
            <person name="Grossmann D."/>
            <person name="Bucher G."/>
        </authorList>
    </citation>
    <scope>NUCLEOTIDE SEQUENCE [LARGE SCALE GENOMIC DNA]</scope>
    <source>
        <strain evidence="7 8">Georgia GA2</strain>
    </source>
</reference>
<dbReference type="SUPFAM" id="SSF57850">
    <property type="entry name" value="RING/U-box"/>
    <property type="match status" value="1"/>
</dbReference>
<dbReference type="InterPro" id="IPR050731">
    <property type="entry name" value="HRD1_E3_ubiq-ligases"/>
</dbReference>
<dbReference type="Pfam" id="PF13639">
    <property type="entry name" value="zf-RING_2"/>
    <property type="match status" value="1"/>
</dbReference>
<evidence type="ECO:0000256" key="2">
    <source>
        <dbReference type="ARBA" id="ARBA00022771"/>
    </source>
</evidence>
<evidence type="ECO:0000256" key="1">
    <source>
        <dbReference type="ARBA" id="ARBA00022723"/>
    </source>
</evidence>
<dbReference type="STRING" id="7070.A0A139WMC8"/>
<dbReference type="PROSITE" id="PS50089">
    <property type="entry name" value="ZF_RING_2"/>
    <property type="match status" value="1"/>
</dbReference>
<evidence type="ECO:0000256" key="3">
    <source>
        <dbReference type="ARBA" id="ARBA00022833"/>
    </source>
</evidence>
<dbReference type="InParanoid" id="A0A139WMC8"/>
<keyword evidence="5" id="KW-1133">Transmembrane helix</keyword>
<evidence type="ECO:0000313" key="7">
    <source>
        <dbReference type="EMBL" id="KYB29092.1"/>
    </source>
</evidence>
<evidence type="ECO:0000256" key="4">
    <source>
        <dbReference type="PROSITE-ProRule" id="PRU00175"/>
    </source>
</evidence>
<gene>
    <name evidence="7" type="primary">AUGUSTUS-3.0.2_32061</name>
    <name evidence="7" type="ORF">TcasGA2_TC032061</name>
</gene>
<keyword evidence="3" id="KW-0862">Zinc</keyword>
<dbReference type="KEGG" id="tca:100142099"/>
<sequence length="123" mass="13957">MVFQGFSFFAMAIVGVGVLAYHFYKNREAYFYETPQTYNIYNPPELQYPTSDDSSTRKRKGAKIDTCSICMESVQSSAVSLPRESPSSAISLPCKHLFHFRCVKTWLDMNKTCPNCRALANGF</sequence>
<proteinExistence type="predicted"/>
<feature type="domain" description="RING-type" evidence="6">
    <location>
        <begin position="67"/>
        <end position="117"/>
    </location>
</feature>
<dbReference type="PANTHER" id="PTHR22763">
    <property type="entry name" value="RING ZINC FINGER PROTEIN"/>
    <property type="match status" value="1"/>
</dbReference>
<dbReference type="SMART" id="SM00184">
    <property type="entry name" value="RING"/>
    <property type="match status" value="1"/>
</dbReference>
<dbReference type="GO" id="GO:0008270">
    <property type="term" value="F:zinc ion binding"/>
    <property type="evidence" value="ECO:0007669"/>
    <property type="project" value="UniProtKB-KW"/>
</dbReference>
<keyword evidence="5" id="KW-0812">Transmembrane</keyword>
<evidence type="ECO:0000256" key="5">
    <source>
        <dbReference type="SAM" id="Phobius"/>
    </source>
</evidence>
<protein>
    <submittedName>
        <fullName evidence="7">E3 ubiquitin-protein ligase RNF149-like Protein</fullName>
    </submittedName>
</protein>
<dbReference type="PANTHER" id="PTHR22763:SF162">
    <property type="entry name" value="TRANSMEMBRANE E3 UBIQUITIN-PROTEIN LIGASE 1"/>
    <property type="match status" value="1"/>
</dbReference>
<name>A0A139WMC8_TRICA</name>
<accession>A0A139WMC8</accession>
<dbReference type="Proteomes" id="UP000007266">
    <property type="component" value="Linkage group 2"/>
</dbReference>
<evidence type="ECO:0000259" key="6">
    <source>
        <dbReference type="PROSITE" id="PS50089"/>
    </source>
</evidence>
<organism evidence="7 8">
    <name type="scientific">Tribolium castaneum</name>
    <name type="common">Red flour beetle</name>
    <dbReference type="NCBI Taxonomy" id="7070"/>
    <lineage>
        <taxon>Eukaryota</taxon>
        <taxon>Metazoa</taxon>
        <taxon>Ecdysozoa</taxon>
        <taxon>Arthropoda</taxon>
        <taxon>Hexapoda</taxon>
        <taxon>Insecta</taxon>
        <taxon>Pterygota</taxon>
        <taxon>Neoptera</taxon>
        <taxon>Endopterygota</taxon>
        <taxon>Coleoptera</taxon>
        <taxon>Polyphaga</taxon>
        <taxon>Cucujiformia</taxon>
        <taxon>Tenebrionidae</taxon>
        <taxon>Tenebrionidae incertae sedis</taxon>
        <taxon>Tribolium</taxon>
    </lineage>
</organism>
<dbReference type="InterPro" id="IPR013083">
    <property type="entry name" value="Znf_RING/FYVE/PHD"/>
</dbReference>
<dbReference type="EMBL" id="KQ971312">
    <property type="protein sequence ID" value="KYB29092.1"/>
    <property type="molecule type" value="Genomic_DNA"/>
</dbReference>
<dbReference type="InterPro" id="IPR001841">
    <property type="entry name" value="Znf_RING"/>
</dbReference>
<dbReference type="OrthoDB" id="6651957at2759"/>
<keyword evidence="1" id="KW-0479">Metal-binding</keyword>
<keyword evidence="2 4" id="KW-0863">Zinc-finger</keyword>
<keyword evidence="8" id="KW-1185">Reference proteome</keyword>
<evidence type="ECO:0000313" key="8">
    <source>
        <dbReference type="Proteomes" id="UP000007266"/>
    </source>
</evidence>
<keyword evidence="5" id="KW-0472">Membrane</keyword>
<dbReference type="Gene3D" id="3.30.40.10">
    <property type="entry name" value="Zinc/RING finger domain, C3HC4 (zinc finger)"/>
    <property type="match status" value="1"/>
</dbReference>
<reference evidence="7 8" key="2">
    <citation type="journal article" date="2010" name="Nucleic Acids Res.">
        <title>BeetleBase in 2010: revisions to provide comprehensive genomic information for Tribolium castaneum.</title>
        <authorList>
            <person name="Kim H.S."/>
            <person name="Murphy T."/>
            <person name="Xia J."/>
            <person name="Caragea D."/>
            <person name="Park Y."/>
            <person name="Beeman R.W."/>
            <person name="Lorenzen M.D."/>
            <person name="Butcher S."/>
            <person name="Manak J.R."/>
            <person name="Brown S.J."/>
        </authorList>
    </citation>
    <scope>GENOME REANNOTATION</scope>
    <source>
        <strain evidence="7 8">Georgia GA2</strain>
    </source>
</reference>
<dbReference type="AlphaFoldDB" id="A0A139WMC8"/>
<feature type="transmembrane region" description="Helical" evidence="5">
    <location>
        <begin position="6"/>
        <end position="24"/>
    </location>
</feature>